<name>A0A5R8ZWL0_PSENT</name>
<dbReference type="Proteomes" id="UP000307510">
    <property type="component" value="Unassembled WGS sequence"/>
</dbReference>
<dbReference type="RefSeq" id="WP_138215966.1">
    <property type="nucleotide sequence ID" value="NZ_VASG01000007.1"/>
</dbReference>
<evidence type="ECO:0000256" key="1">
    <source>
        <dbReference type="SAM" id="MobiDB-lite"/>
    </source>
</evidence>
<organism evidence="2 3">
    <name type="scientific">Pseudomonas nitroreducens</name>
    <dbReference type="NCBI Taxonomy" id="46680"/>
    <lineage>
        <taxon>Bacteria</taxon>
        <taxon>Pseudomonadati</taxon>
        <taxon>Pseudomonadota</taxon>
        <taxon>Gammaproteobacteria</taxon>
        <taxon>Pseudomonadales</taxon>
        <taxon>Pseudomonadaceae</taxon>
        <taxon>Pseudomonas</taxon>
    </lineage>
</organism>
<evidence type="ECO:0000313" key="2">
    <source>
        <dbReference type="EMBL" id="TLP70808.1"/>
    </source>
</evidence>
<protein>
    <submittedName>
        <fullName evidence="2">Uncharacterized protein</fullName>
    </submittedName>
</protein>
<reference evidence="3" key="2">
    <citation type="submission" date="2019-06" db="EMBL/GenBank/DDBJ databases">
        <title>AzeR, a transcriptional regulator that responds to azelaic acid in Pseudomonas nitroreducens.</title>
        <authorList>
            <person name="Bez C."/>
            <person name="Javvadi S.G."/>
            <person name="Bertani I."/>
            <person name="Devescovi G."/>
            <person name="Studholme D.J."/>
            <person name="Geller A."/>
            <person name="Levy A."/>
            <person name="Venturi V."/>
        </authorList>
    </citation>
    <scope>NUCLEOTIDE SEQUENCE [LARGE SCALE GENOMIC DNA]</scope>
    <source>
        <strain evidence="3">DSM 9128</strain>
    </source>
</reference>
<sequence>MILRIKASRPVYRRLGVVFGRQYQEFAGDRFTEAELERLQGDPVLTVTLEDGEVADDAGQSGGDGPSPAGGSASAEPPAAPVAKVVRAPTRAPKPNAATKPGAAKGKGVAKAAGKPVMLAAKDEQSGGDGANSSASSAEGEGTEGGKE</sequence>
<feature type="compositionally biased region" description="Low complexity" evidence="1">
    <location>
        <begin position="66"/>
        <end position="116"/>
    </location>
</feature>
<feature type="compositionally biased region" description="Low complexity" evidence="1">
    <location>
        <begin position="131"/>
        <end position="140"/>
    </location>
</feature>
<feature type="region of interest" description="Disordered" evidence="1">
    <location>
        <begin position="51"/>
        <end position="148"/>
    </location>
</feature>
<dbReference type="SUPFAM" id="SSF160059">
    <property type="entry name" value="PriA/YqbF domain"/>
    <property type="match status" value="1"/>
</dbReference>
<evidence type="ECO:0000313" key="3">
    <source>
        <dbReference type="Proteomes" id="UP000307510"/>
    </source>
</evidence>
<proteinExistence type="predicted"/>
<accession>A0A5R8ZWL0</accession>
<dbReference type="EMBL" id="VASG01000007">
    <property type="protein sequence ID" value="TLP70808.1"/>
    <property type="molecule type" value="Genomic_DNA"/>
</dbReference>
<reference evidence="2 3" key="1">
    <citation type="submission" date="2019-05" db="EMBL/GenBank/DDBJ databases">
        <authorList>
            <person name="Moore K."/>
            <person name="O'Neill P."/>
            <person name="Farbos A."/>
            <person name="Studholme D.J."/>
        </authorList>
    </citation>
    <scope>NUCLEOTIDE SEQUENCE [LARGE SCALE GENOMIC DNA]</scope>
    <source>
        <strain evidence="2 3">DSM 9128</strain>
    </source>
</reference>
<gene>
    <name evidence="2" type="ORF">FEA48_23535</name>
</gene>
<dbReference type="AlphaFoldDB" id="A0A5R8ZWL0"/>
<comment type="caution">
    <text evidence="2">The sequence shown here is derived from an EMBL/GenBank/DDBJ whole genome shotgun (WGS) entry which is preliminary data.</text>
</comment>
<dbReference type="Gene3D" id="3.40.5.80">
    <property type="match status" value="1"/>
</dbReference>